<gene>
    <name evidence="1" type="ORF">GCM10023262_13520</name>
</gene>
<organism evidence="1 2">
    <name type="scientific">Bartonella pachyuromydis</name>
    <dbReference type="NCBI Taxonomy" id="931097"/>
    <lineage>
        <taxon>Bacteria</taxon>
        <taxon>Pseudomonadati</taxon>
        <taxon>Pseudomonadota</taxon>
        <taxon>Alphaproteobacteria</taxon>
        <taxon>Hyphomicrobiales</taxon>
        <taxon>Bartonellaceae</taxon>
        <taxon>Bartonella</taxon>
    </lineage>
</organism>
<sequence>MLLSLLIPFYFGYGEGNGIVGFAKRFSPRVLQQEFVVSSKLAQECVMRGAFLGIFAPVGA</sequence>
<protein>
    <submittedName>
        <fullName evidence="1">Uncharacterized protein</fullName>
    </submittedName>
</protein>
<dbReference type="Proteomes" id="UP001501699">
    <property type="component" value="Unassembled WGS sequence"/>
</dbReference>
<dbReference type="RefSeq" id="WP_345119361.1">
    <property type="nucleotide sequence ID" value="NZ_BAABJA010000011.1"/>
</dbReference>
<accession>A0ABP8VKJ7</accession>
<dbReference type="EMBL" id="BAABJA010000011">
    <property type="protein sequence ID" value="GAA4665808.1"/>
    <property type="molecule type" value="Genomic_DNA"/>
</dbReference>
<keyword evidence="2" id="KW-1185">Reference proteome</keyword>
<name>A0ABP8VKJ7_9HYPH</name>
<reference evidence="2" key="1">
    <citation type="journal article" date="2019" name="Int. J. Syst. Evol. Microbiol.">
        <title>The Global Catalogue of Microorganisms (GCM) 10K type strain sequencing project: providing services to taxonomists for standard genome sequencing and annotation.</title>
        <authorList>
            <consortium name="The Broad Institute Genomics Platform"/>
            <consortium name="The Broad Institute Genome Sequencing Center for Infectious Disease"/>
            <person name="Wu L."/>
            <person name="Ma J."/>
        </authorList>
    </citation>
    <scope>NUCLEOTIDE SEQUENCE [LARGE SCALE GENOMIC DNA]</scope>
    <source>
        <strain evidence="2">JCM 17714</strain>
    </source>
</reference>
<proteinExistence type="predicted"/>
<comment type="caution">
    <text evidence="1">The sequence shown here is derived from an EMBL/GenBank/DDBJ whole genome shotgun (WGS) entry which is preliminary data.</text>
</comment>
<evidence type="ECO:0000313" key="2">
    <source>
        <dbReference type="Proteomes" id="UP001501699"/>
    </source>
</evidence>
<evidence type="ECO:0000313" key="1">
    <source>
        <dbReference type="EMBL" id="GAA4665808.1"/>
    </source>
</evidence>